<name>B1L429_KORCO</name>
<gene>
    <name evidence="2" type="ordered locus">Kcr_0455</name>
</gene>
<evidence type="ECO:0008006" key="4">
    <source>
        <dbReference type="Google" id="ProtNLM"/>
    </source>
</evidence>
<dbReference type="PANTHER" id="PTHR42244">
    <property type="entry name" value="ANTITOXIN VAPB3-RELATED"/>
    <property type="match status" value="1"/>
</dbReference>
<organism evidence="2 3">
    <name type="scientific">Korarchaeum cryptofilum (strain OPF8)</name>
    <dbReference type="NCBI Taxonomy" id="374847"/>
    <lineage>
        <taxon>Archaea</taxon>
        <taxon>Thermoproteota</taxon>
        <taxon>Candidatus Korarchaeia</taxon>
        <taxon>Candidatus Korarchaeales</taxon>
        <taxon>Candidatus Korarchaeaceae</taxon>
        <taxon>Candidatus Korarchaeum</taxon>
    </lineage>
</organism>
<dbReference type="PANTHER" id="PTHR42244:SF2">
    <property type="entry name" value="ANTITOXIN VAPB3-RELATED"/>
    <property type="match status" value="1"/>
</dbReference>
<dbReference type="EnsemblBacteria" id="ACB07208">
    <property type="protein sequence ID" value="ACB07208"/>
    <property type="gene ID" value="Kcr_0455"/>
</dbReference>
<dbReference type="AlphaFoldDB" id="B1L429"/>
<keyword evidence="3" id="KW-1185">Reference proteome</keyword>
<proteinExistence type="predicted"/>
<dbReference type="eggNOG" id="arCOG02217">
    <property type="taxonomic scope" value="Archaea"/>
</dbReference>
<evidence type="ECO:0000313" key="2">
    <source>
        <dbReference type="EMBL" id="ACB07208.1"/>
    </source>
</evidence>
<dbReference type="KEGG" id="kcr:Kcr_0455"/>
<keyword evidence="1" id="KW-0175">Coiled coil</keyword>
<dbReference type="Proteomes" id="UP000001686">
    <property type="component" value="Chromosome"/>
</dbReference>
<accession>B1L429</accession>
<evidence type="ECO:0000313" key="3">
    <source>
        <dbReference type="Proteomes" id="UP000001686"/>
    </source>
</evidence>
<evidence type="ECO:0000256" key="1">
    <source>
        <dbReference type="SAM" id="Coils"/>
    </source>
</evidence>
<dbReference type="HOGENOM" id="CLU_175270_0_1_2"/>
<sequence length="74" mass="8882">MRTITVKVDEELKRKMDSIDINWSEYIREAIRQRIEMEERKNAAKKLLEELKVGKHAVPRGFINRAIRGMRETR</sequence>
<dbReference type="InParanoid" id="B1L429"/>
<reference evidence="2 3" key="1">
    <citation type="journal article" date="2008" name="Proc. Natl. Acad. Sci. U.S.A.">
        <title>A korarchaeal genome reveals new insights into the evolution of the Archaea.</title>
        <authorList>
            <person name="Elkins J.G."/>
            <person name="Podar M."/>
            <person name="Graham D.E."/>
            <person name="Makarova K.S."/>
            <person name="Wolf Y."/>
            <person name="Randau L."/>
            <person name="Hedlund B.P."/>
            <person name="Brochier-Armanet C."/>
            <person name="Kunin V."/>
            <person name="Anderson I."/>
            <person name="Lapidus A."/>
            <person name="Goltsman E."/>
            <person name="Barry K."/>
            <person name="Koonin E.V."/>
            <person name="Hugenholtz P."/>
            <person name="Kyrpides N."/>
            <person name="Wanner G."/>
            <person name="Richardson P."/>
            <person name="Keller M."/>
            <person name="Stetter K.O."/>
        </authorList>
    </citation>
    <scope>NUCLEOTIDE SEQUENCE [LARGE SCALE GENOMIC DNA]</scope>
    <source>
        <strain evidence="3">OPF8</strain>
    </source>
</reference>
<dbReference type="InterPro" id="IPR039709">
    <property type="entry name" value="VapB3-like"/>
</dbReference>
<feature type="coiled-coil region" evidence="1">
    <location>
        <begin position="27"/>
        <end position="54"/>
    </location>
</feature>
<dbReference type="EMBL" id="CP000968">
    <property type="protein sequence ID" value="ACB07208.1"/>
    <property type="molecule type" value="Genomic_DNA"/>
</dbReference>
<protein>
    <recommendedName>
        <fullName evidence="4">VapB-type antitoxin</fullName>
    </recommendedName>
</protein>